<feature type="non-terminal residue" evidence="1">
    <location>
        <position position="1"/>
    </location>
</feature>
<dbReference type="Proteomes" id="UP000663844">
    <property type="component" value="Unassembled WGS sequence"/>
</dbReference>
<dbReference type="AlphaFoldDB" id="A0A819JW29"/>
<dbReference type="EMBL" id="CAJOAZ010002525">
    <property type="protein sequence ID" value="CAF3936867.1"/>
    <property type="molecule type" value="Genomic_DNA"/>
</dbReference>
<sequence>SSSPAKYFNIRNSDSQVNYHIRMNTLSDLTENFTEQNDIDLTESSNVSSDLDQTLLNSSPKTSDNKCSVFFNYNNNMPTSTISLSDTPMYARIVKTPKLIVNSMSTIERLRLSNPLALAPTLFIKPIDNIHDDRNRLTSKTPMINRLKHASDSDLQTEDMSSKLTSFFQTDV</sequence>
<reference evidence="1" key="1">
    <citation type="submission" date="2021-02" db="EMBL/GenBank/DDBJ databases">
        <authorList>
            <person name="Nowell W R."/>
        </authorList>
    </citation>
    <scope>NUCLEOTIDE SEQUENCE</scope>
</reference>
<accession>A0A819JW29</accession>
<gene>
    <name evidence="1" type="ORF">OXD698_LOCUS25904</name>
</gene>
<protein>
    <submittedName>
        <fullName evidence="1">Uncharacterized protein</fullName>
    </submittedName>
</protein>
<organism evidence="1 2">
    <name type="scientific">Adineta steineri</name>
    <dbReference type="NCBI Taxonomy" id="433720"/>
    <lineage>
        <taxon>Eukaryota</taxon>
        <taxon>Metazoa</taxon>
        <taxon>Spiralia</taxon>
        <taxon>Gnathifera</taxon>
        <taxon>Rotifera</taxon>
        <taxon>Eurotatoria</taxon>
        <taxon>Bdelloidea</taxon>
        <taxon>Adinetida</taxon>
        <taxon>Adinetidae</taxon>
        <taxon>Adineta</taxon>
    </lineage>
</organism>
<evidence type="ECO:0000313" key="1">
    <source>
        <dbReference type="EMBL" id="CAF3936867.1"/>
    </source>
</evidence>
<evidence type="ECO:0000313" key="2">
    <source>
        <dbReference type="Proteomes" id="UP000663844"/>
    </source>
</evidence>
<name>A0A819JW29_9BILA</name>
<comment type="caution">
    <text evidence="1">The sequence shown here is derived from an EMBL/GenBank/DDBJ whole genome shotgun (WGS) entry which is preliminary data.</text>
</comment>
<proteinExistence type="predicted"/>